<protein>
    <recommendedName>
        <fullName evidence="5">META domain-containing protein</fullName>
    </recommendedName>
</protein>
<name>A0A1I2TG16_9CORY</name>
<feature type="signal peptide" evidence="2">
    <location>
        <begin position="1"/>
        <end position="19"/>
    </location>
</feature>
<gene>
    <name evidence="3" type="ORF">SAMN05660282_01396</name>
</gene>
<evidence type="ECO:0008006" key="5">
    <source>
        <dbReference type="Google" id="ProtNLM"/>
    </source>
</evidence>
<feature type="chain" id="PRO_5039309559" description="META domain-containing protein" evidence="2">
    <location>
        <begin position="20"/>
        <end position="201"/>
    </location>
</feature>
<dbReference type="EMBL" id="FOPJ01000007">
    <property type="protein sequence ID" value="SFG61251.1"/>
    <property type="molecule type" value="Genomic_DNA"/>
</dbReference>
<dbReference type="OrthoDB" id="4412202at2"/>
<reference evidence="3 4" key="1">
    <citation type="submission" date="2016-10" db="EMBL/GenBank/DDBJ databases">
        <authorList>
            <person name="de Groot N.N."/>
        </authorList>
    </citation>
    <scope>NUCLEOTIDE SEQUENCE [LARGE SCALE GENOMIC DNA]</scope>
    <source>
        <strain>J11</strain>
        <strain evidence="4">PG 39</strain>
    </source>
</reference>
<sequence>MKRTAPILIVAALALSACGNNDSTPATVTESVSVTQTTTVKESPTTEAAETSSEAAPQDDATPEADAAMGKLAGPTWQVVDLYRHPGETSNIPDSVAGKVNLVFGDSSLTGNTGCSQIQGRIKFLTNHRPSQADGAHQVIFEHMHLDPPSGCEGAALHSHDVMRDMLHGKYDIVWENDREVLLRRPAGEHGVDVPAIRLAR</sequence>
<evidence type="ECO:0000313" key="4">
    <source>
        <dbReference type="Proteomes" id="UP000199065"/>
    </source>
</evidence>
<keyword evidence="2" id="KW-0732">Signal</keyword>
<dbReference type="PROSITE" id="PS51257">
    <property type="entry name" value="PROKAR_LIPOPROTEIN"/>
    <property type="match status" value="1"/>
</dbReference>
<accession>A0A1I2TG16</accession>
<dbReference type="RefSeq" id="WP_092285821.1">
    <property type="nucleotide sequence ID" value="NZ_FOPJ01000007.1"/>
</dbReference>
<dbReference type="Proteomes" id="UP000199065">
    <property type="component" value="Unassembled WGS sequence"/>
</dbReference>
<organism evidence="3 4">
    <name type="scientific">Corynebacterium spheniscorum</name>
    <dbReference type="NCBI Taxonomy" id="185761"/>
    <lineage>
        <taxon>Bacteria</taxon>
        <taxon>Bacillati</taxon>
        <taxon>Actinomycetota</taxon>
        <taxon>Actinomycetes</taxon>
        <taxon>Mycobacteriales</taxon>
        <taxon>Corynebacteriaceae</taxon>
        <taxon>Corynebacterium</taxon>
    </lineage>
</organism>
<evidence type="ECO:0000313" key="3">
    <source>
        <dbReference type="EMBL" id="SFG61251.1"/>
    </source>
</evidence>
<dbReference type="AlphaFoldDB" id="A0A1I2TG16"/>
<evidence type="ECO:0000256" key="2">
    <source>
        <dbReference type="SAM" id="SignalP"/>
    </source>
</evidence>
<feature type="compositionally biased region" description="Low complexity" evidence="1">
    <location>
        <begin position="27"/>
        <end position="56"/>
    </location>
</feature>
<proteinExistence type="predicted"/>
<dbReference type="STRING" id="185761.SAMN05660282_01396"/>
<evidence type="ECO:0000256" key="1">
    <source>
        <dbReference type="SAM" id="MobiDB-lite"/>
    </source>
</evidence>
<keyword evidence="4" id="KW-1185">Reference proteome</keyword>
<dbReference type="CDD" id="cd13120">
    <property type="entry name" value="BF2867_like_N"/>
    <property type="match status" value="1"/>
</dbReference>
<feature type="region of interest" description="Disordered" evidence="1">
    <location>
        <begin position="21"/>
        <end position="66"/>
    </location>
</feature>